<organism evidence="2">
    <name type="scientific">uncultured organism</name>
    <dbReference type="NCBI Taxonomy" id="155900"/>
    <lineage>
        <taxon>unclassified sequences</taxon>
        <taxon>environmental samples</taxon>
    </lineage>
</organism>
<dbReference type="NCBIfam" id="TIGR02537">
    <property type="entry name" value="arch_flag_Nterm"/>
    <property type="match status" value="1"/>
</dbReference>
<dbReference type="EMBL" id="JX684100">
    <property type="protein sequence ID" value="AGF93633.1"/>
    <property type="molecule type" value="Genomic_DNA"/>
</dbReference>
<evidence type="ECO:0000256" key="1">
    <source>
        <dbReference type="SAM" id="Phobius"/>
    </source>
</evidence>
<evidence type="ECO:0008006" key="3">
    <source>
        <dbReference type="Google" id="ProtNLM"/>
    </source>
</evidence>
<feature type="transmembrane region" description="Helical" evidence="1">
    <location>
        <begin position="12"/>
        <end position="35"/>
    </location>
</feature>
<accession>M1QC93</accession>
<gene>
    <name evidence="2" type="ORF">FLSS-14_0029</name>
</gene>
<keyword evidence="1" id="KW-0812">Transmembrane</keyword>
<dbReference type="InterPro" id="IPR013373">
    <property type="entry name" value="Flagellin/pilin_N_arc"/>
</dbReference>
<dbReference type="AlphaFoldDB" id="M1QC93"/>
<protein>
    <recommendedName>
        <fullName evidence="3">Archaeal Type IV pilin N-terminal domain-containing protein</fullName>
    </recommendedName>
</protein>
<evidence type="ECO:0000313" key="2">
    <source>
        <dbReference type="EMBL" id="AGF93633.1"/>
    </source>
</evidence>
<reference evidence="2" key="1">
    <citation type="journal article" date="2013" name="Syst. Appl. Microbiol.">
        <title>New insights into the archaeal diversity of a hypersaline microbial mat obtained by a metagenomic approach.</title>
        <authorList>
            <person name="Lopez-Lopez A."/>
            <person name="Richter M."/>
            <person name="Pena A."/>
            <person name="Tamames J."/>
            <person name="Rossello-Mora R."/>
        </authorList>
    </citation>
    <scope>NUCLEOTIDE SEQUENCE</scope>
</reference>
<name>M1QC93_9ZZZZ</name>
<proteinExistence type="predicted"/>
<keyword evidence="1" id="KW-0472">Membrane</keyword>
<keyword evidence="1" id="KW-1133">Transmembrane helix</keyword>
<sequence>MRKIKRKEEGVSPVISIILLVAITAVLVVTMYMMMPKPSESEDLLTGDLTYELDRSKSFEGNASFKVTMNTPSEVSIGFVNFALLDSNGTKVGDTITGNDISDEHTEFEDFNLIINHIQSEPGKLADGDRIEIKTDGNSPDIEGYELVIVLDGYTGEMSAVVI</sequence>